<keyword evidence="3 6" id="KW-0812">Transmembrane</keyword>
<dbReference type="PANTHER" id="PTHR42770">
    <property type="entry name" value="AMINO ACID TRANSPORTER-RELATED"/>
    <property type="match status" value="1"/>
</dbReference>
<feature type="transmembrane region" description="Helical" evidence="6">
    <location>
        <begin position="265"/>
        <end position="286"/>
    </location>
</feature>
<evidence type="ECO:0000256" key="2">
    <source>
        <dbReference type="ARBA" id="ARBA00022475"/>
    </source>
</evidence>
<feature type="transmembrane region" description="Helical" evidence="6">
    <location>
        <begin position="438"/>
        <end position="460"/>
    </location>
</feature>
<comment type="subcellular location">
    <subcellularLocation>
        <location evidence="1">Cell membrane</location>
        <topology evidence="1">Multi-pass membrane protein</topology>
    </subcellularLocation>
</comment>
<keyword evidence="5 6" id="KW-0472">Membrane</keyword>
<name>A0ABU2JDX4_9ACTN</name>
<feature type="transmembrane region" description="Helical" evidence="6">
    <location>
        <begin position="175"/>
        <end position="193"/>
    </location>
</feature>
<feature type="transmembrane region" description="Helical" evidence="6">
    <location>
        <begin position="145"/>
        <end position="163"/>
    </location>
</feature>
<dbReference type="Pfam" id="PF13520">
    <property type="entry name" value="AA_permease_2"/>
    <property type="match status" value="1"/>
</dbReference>
<feature type="transmembrane region" description="Helical" evidence="6">
    <location>
        <begin position="403"/>
        <end position="426"/>
    </location>
</feature>
<evidence type="ECO:0000256" key="3">
    <source>
        <dbReference type="ARBA" id="ARBA00022692"/>
    </source>
</evidence>
<dbReference type="PIRSF" id="PIRSF006060">
    <property type="entry name" value="AA_transporter"/>
    <property type="match status" value="1"/>
</dbReference>
<keyword evidence="4 6" id="KW-1133">Transmembrane helix</keyword>
<feature type="transmembrane region" description="Helical" evidence="6">
    <location>
        <begin position="370"/>
        <end position="391"/>
    </location>
</feature>
<accession>A0ABU2JDX4</accession>
<feature type="transmembrane region" description="Helical" evidence="6">
    <location>
        <begin position="23"/>
        <end position="42"/>
    </location>
</feature>
<feature type="transmembrane region" description="Helical" evidence="6">
    <location>
        <begin position="225"/>
        <end position="244"/>
    </location>
</feature>
<gene>
    <name evidence="7" type="ORF">RM423_17535</name>
</gene>
<proteinExistence type="predicted"/>
<feature type="transmembrane region" description="Helical" evidence="6">
    <location>
        <begin position="480"/>
        <end position="507"/>
    </location>
</feature>
<feature type="transmembrane region" description="Helical" evidence="6">
    <location>
        <begin position="48"/>
        <end position="73"/>
    </location>
</feature>
<keyword evidence="8" id="KW-1185">Reference proteome</keyword>
<evidence type="ECO:0000256" key="1">
    <source>
        <dbReference type="ARBA" id="ARBA00004651"/>
    </source>
</evidence>
<evidence type="ECO:0000256" key="4">
    <source>
        <dbReference type="ARBA" id="ARBA00022989"/>
    </source>
</evidence>
<keyword evidence="2" id="KW-1003">Cell membrane</keyword>
<protein>
    <submittedName>
        <fullName evidence="7">APC family permease</fullName>
    </submittedName>
</protein>
<dbReference type="InterPro" id="IPR050367">
    <property type="entry name" value="APC_superfamily"/>
</dbReference>
<dbReference type="RefSeq" id="WP_311424339.1">
    <property type="nucleotide sequence ID" value="NZ_JAVREH010000030.1"/>
</dbReference>
<dbReference type="EMBL" id="JAVREH010000030">
    <property type="protein sequence ID" value="MDT0263192.1"/>
    <property type="molecule type" value="Genomic_DNA"/>
</dbReference>
<reference evidence="8" key="1">
    <citation type="submission" date="2023-07" db="EMBL/GenBank/DDBJ databases">
        <title>30 novel species of actinomycetes from the DSMZ collection.</title>
        <authorList>
            <person name="Nouioui I."/>
        </authorList>
    </citation>
    <scope>NUCLEOTIDE SEQUENCE [LARGE SCALE GENOMIC DNA]</scope>
    <source>
        <strain evidence="8">DSM 44399</strain>
    </source>
</reference>
<evidence type="ECO:0000256" key="6">
    <source>
        <dbReference type="SAM" id="Phobius"/>
    </source>
</evidence>
<dbReference type="Proteomes" id="UP001183176">
    <property type="component" value="Unassembled WGS sequence"/>
</dbReference>
<comment type="caution">
    <text evidence="7">The sequence shown here is derived from an EMBL/GenBank/DDBJ whole genome shotgun (WGS) entry which is preliminary data.</text>
</comment>
<feature type="transmembrane region" description="Helical" evidence="6">
    <location>
        <begin position="105"/>
        <end position="125"/>
    </location>
</feature>
<sequence length="535" mass="56959">MTTATGNRTPAASDDGGKGLKTGAIGLVSSVVIGVASTAPAYSLAATLGFIVALVGLQSPAVVLLAFVPILFVSVGYQQLNKAEPDCGTTFAWATKAFGPKSGWLGGWGIIAADVLVMASLAQVAGQYLFLLFGADGIGSDPTSGWVLLVGLLWMALMTYICYRGIELSAAIQRWLLTIEVVMLAVLAVFALVKVYTGNGVHGISIHPALSWFNPANIKGDNGHFSFNLFSQGILFMLFIYWGWDSAVSVNEETKDRKKTPGRAAIISTVLLLAIYAVVSVAAQAFAGVGTDGIGLGNAKNSGDVLSVLGSSVFGSSGIGSVMSKLLLFMVLTSAAASTQTTILPTARTTLSMAVYKAIPHTFAKIHRRYFTPTSSTLWMGGVSAVLYLIMNYFSGGQVIGDAVTAIGILIAFYYGATGFACTWYYRRELTRSGRDFLLKGLIPFLGGLMLWLGMVLTAVQDWKPINSYVVWNMHFAPHWQVGFAFLLGVGSLIVGLVLMLVCMPIYRDFFAGRTLNRATPVYLADDEALTTADR</sequence>
<dbReference type="InterPro" id="IPR002293">
    <property type="entry name" value="AA/rel_permease1"/>
</dbReference>
<dbReference type="PANTHER" id="PTHR42770:SF7">
    <property type="entry name" value="MEMBRANE PROTEIN"/>
    <property type="match status" value="1"/>
</dbReference>
<evidence type="ECO:0000313" key="8">
    <source>
        <dbReference type="Proteomes" id="UP001183176"/>
    </source>
</evidence>
<evidence type="ECO:0000313" key="7">
    <source>
        <dbReference type="EMBL" id="MDT0263192.1"/>
    </source>
</evidence>
<dbReference type="Gene3D" id="1.20.1740.10">
    <property type="entry name" value="Amino acid/polyamine transporter I"/>
    <property type="match status" value="1"/>
</dbReference>
<feature type="transmembrane region" description="Helical" evidence="6">
    <location>
        <begin position="306"/>
        <end position="328"/>
    </location>
</feature>
<evidence type="ECO:0000256" key="5">
    <source>
        <dbReference type="ARBA" id="ARBA00023136"/>
    </source>
</evidence>
<organism evidence="7 8">
    <name type="scientific">Jatrophihabitans lederbergiae</name>
    <dbReference type="NCBI Taxonomy" id="3075547"/>
    <lineage>
        <taxon>Bacteria</taxon>
        <taxon>Bacillati</taxon>
        <taxon>Actinomycetota</taxon>
        <taxon>Actinomycetes</taxon>
        <taxon>Jatrophihabitantales</taxon>
        <taxon>Jatrophihabitantaceae</taxon>
        <taxon>Jatrophihabitans</taxon>
    </lineage>
</organism>